<comment type="similarity">
    <text evidence="2">Belongs to the UPP synthase family.</text>
</comment>
<feature type="binding site" evidence="2">
    <location>
        <position position="27"/>
    </location>
    <ligand>
        <name>substrate</name>
    </ligand>
</feature>
<comment type="cofactor">
    <cofactor evidence="2">
        <name>Mg(2+)</name>
        <dbReference type="ChEBI" id="CHEBI:18420"/>
    </cofactor>
    <text evidence="2">Binds 2 magnesium ions per subunit.</text>
</comment>
<dbReference type="eggNOG" id="COG0020">
    <property type="taxonomic scope" value="Bacteria"/>
</dbReference>
<dbReference type="NCBIfam" id="TIGR00055">
    <property type="entry name" value="uppS"/>
    <property type="match status" value="1"/>
</dbReference>
<feature type="binding site" evidence="2">
    <location>
        <begin position="67"/>
        <end position="69"/>
    </location>
    <ligand>
        <name>substrate</name>
    </ligand>
</feature>
<feature type="binding site" evidence="2">
    <location>
        <position position="39"/>
    </location>
    <ligand>
        <name>substrate</name>
    </ligand>
</feature>
<dbReference type="NCBIfam" id="NF011408">
    <property type="entry name" value="PRK14834.1"/>
    <property type="match status" value="1"/>
</dbReference>
<keyword evidence="4" id="KW-1185">Reference proteome</keyword>
<dbReference type="SUPFAM" id="SSF64005">
    <property type="entry name" value="Undecaprenyl diphosphate synthase"/>
    <property type="match status" value="1"/>
</dbReference>
<comment type="subunit">
    <text evidence="2">Homodimer.</text>
</comment>
<dbReference type="PANTHER" id="PTHR10291">
    <property type="entry name" value="DEHYDRODOLICHYL DIPHOSPHATE SYNTHASE FAMILY MEMBER"/>
    <property type="match status" value="1"/>
</dbReference>
<feature type="active site" description="Proton acceptor" evidence="2">
    <location>
        <position position="70"/>
    </location>
</feature>
<dbReference type="HAMAP" id="MF_01139">
    <property type="entry name" value="ISPT"/>
    <property type="match status" value="1"/>
</dbReference>
<feature type="binding site" evidence="2">
    <location>
        <position position="73"/>
    </location>
    <ligand>
        <name>substrate</name>
    </ligand>
</feature>
<dbReference type="InterPro" id="IPR036424">
    <property type="entry name" value="UPP_synth-like_sf"/>
</dbReference>
<dbReference type="AlphaFoldDB" id="V6F1Q1"/>
<gene>
    <name evidence="3" type="primary">ispU</name>
    <name evidence="3" type="ordered locus">MGMSRv2__1203</name>
</gene>
<dbReference type="HOGENOM" id="CLU_038505_1_1_5"/>
<sequence length="244" mass="27280">MESAPLHAAPPTPPVHVAIIMDGNGRWAKARGLPRTAGHKRGAEAVRRTVEAAREMGVSYLTLYAFSSENWKRPTGEVTDLMGLLRLYLRNEVANLHKNGIRLRVIGDRSRLSRDINALIDESEAKTANNTALTLVLALSYGGRQEITDAARRLACDVAMERLDPDSIDEDALAARLYTADIPDPDLLIRTSGEKRISNFLLWQSAYAEFVFTDVLWPDFDRTHLEDAIRDFHGRERRYGNAPG</sequence>
<feature type="active site" evidence="2">
    <location>
        <position position="22"/>
    </location>
</feature>
<protein>
    <recommendedName>
        <fullName evidence="2">Isoprenyl transferase</fullName>
        <ecNumber evidence="2">2.5.1.-</ecNumber>
    </recommendedName>
</protein>
<proteinExistence type="inferred from homology"/>
<dbReference type="STRING" id="1430440.MGMSRv2__1203"/>
<dbReference type="GO" id="GO:0005829">
    <property type="term" value="C:cytosol"/>
    <property type="evidence" value="ECO:0007669"/>
    <property type="project" value="TreeGrafter"/>
</dbReference>
<dbReference type="KEGG" id="mgy:MGMSRv2__1203"/>
<name>V6F1Q1_MAGGM</name>
<accession>V6F1Q1</accession>
<dbReference type="Gene3D" id="3.40.1180.10">
    <property type="entry name" value="Decaprenyl diphosphate synthase-like"/>
    <property type="match status" value="1"/>
</dbReference>
<feature type="binding site" evidence="2">
    <location>
        <position position="22"/>
    </location>
    <ligand>
        <name>Mg(2+)</name>
        <dbReference type="ChEBI" id="CHEBI:18420"/>
    </ligand>
</feature>
<keyword evidence="2" id="KW-0460">Magnesium</keyword>
<feature type="binding site" evidence="2">
    <location>
        <position position="71"/>
    </location>
    <ligand>
        <name>substrate</name>
    </ligand>
</feature>
<keyword evidence="1 2" id="KW-0808">Transferase</keyword>
<dbReference type="GO" id="GO:0016094">
    <property type="term" value="P:polyprenol biosynthetic process"/>
    <property type="evidence" value="ECO:0007669"/>
    <property type="project" value="TreeGrafter"/>
</dbReference>
<dbReference type="Pfam" id="PF01255">
    <property type="entry name" value="Prenyltransf"/>
    <property type="match status" value="1"/>
</dbReference>
<feature type="binding site" evidence="2">
    <location>
        <begin position="23"/>
        <end position="26"/>
    </location>
    <ligand>
        <name>substrate</name>
    </ligand>
</feature>
<evidence type="ECO:0000256" key="2">
    <source>
        <dbReference type="HAMAP-Rule" id="MF_01139"/>
    </source>
</evidence>
<dbReference type="InterPro" id="IPR001441">
    <property type="entry name" value="UPP_synth-like"/>
</dbReference>
<dbReference type="PROSITE" id="PS01066">
    <property type="entry name" value="UPP_SYNTHASE"/>
    <property type="match status" value="1"/>
</dbReference>
<organism evidence="3 4">
    <name type="scientific">Magnetospirillum gryphiswaldense (strain DSM 6361 / JCM 21280 / NBRC 15271 / MSR-1)</name>
    <dbReference type="NCBI Taxonomy" id="431944"/>
    <lineage>
        <taxon>Bacteria</taxon>
        <taxon>Pseudomonadati</taxon>
        <taxon>Pseudomonadota</taxon>
        <taxon>Alphaproteobacteria</taxon>
        <taxon>Rhodospirillales</taxon>
        <taxon>Rhodospirillaceae</taxon>
        <taxon>Magnetospirillum</taxon>
    </lineage>
</organism>
<feature type="binding site" evidence="2">
    <location>
        <begin position="196"/>
        <end position="198"/>
    </location>
    <ligand>
        <name>substrate</name>
    </ligand>
</feature>
<dbReference type="Proteomes" id="UP000018922">
    <property type="component" value="Chromosome I"/>
</dbReference>
<keyword evidence="2" id="KW-0479">Metal-binding</keyword>
<dbReference type="GO" id="GO:0008834">
    <property type="term" value="F:ditrans,polycis-undecaprenyl-diphosphate synthase [(2E,6E)-farnesyl-diphosphate specific] activity"/>
    <property type="evidence" value="ECO:0007669"/>
    <property type="project" value="TreeGrafter"/>
</dbReference>
<evidence type="ECO:0000256" key="1">
    <source>
        <dbReference type="ARBA" id="ARBA00022679"/>
    </source>
</evidence>
<evidence type="ECO:0000313" key="4">
    <source>
        <dbReference type="Proteomes" id="UP000018922"/>
    </source>
</evidence>
<dbReference type="NCBIfam" id="NF011405">
    <property type="entry name" value="PRK14830.1"/>
    <property type="match status" value="1"/>
</dbReference>
<evidence type="ECO:0000313" key="3">
    <source>
        <dbReference type="EMBL" id="CDK98418.1"/>
    </source>
</evidence>
<reference evidence="3 4" key="1">
    <citation type="journal article" date="2014" name="Genome Announc.">
        <title>Complete genome sequence of Magnetospirillum gryphiswaldense MSR-1.</title>
        <authorList>
            <person name="Wang X."/>
            <person name="Wang Q."/>
            <person name="Zhang W."/>
            <person name="Wang Y."/>
            <person name="Li L."/>
            <person name="Wen T."/>
            <person name="Zhang T."/>
            <person name="Zhang Y."/>
            <person name="Xu J."/>
            <person name="Hu J."/>
            <person name="Li S."/>
            <person name="Liu L."/>
            <person name="Liu J."/>
            <person name="Jiang W."/>
            <person name="Tian J."/>
            <person name="Li Y."/>
            <person name="Schuler D."/>
            <person name="Wang L."/>
            <person name="Li J."/>
        </authorList>
    </citation>
    <scope>NUCLEOTIDE SEQUENCE [LARGE SCALE GENOMIC DNA]</scope>
    <source>
        <strain evidence="4">DSM 6361 / JCM 21280 / NBRC 15271 / MSR-1</strain>
    </source>
</reference>
<dbReference type="GO" id="GO:0000287">
    <property type="term" value="F:magnesium ion binding"/>
    <property type="evidence" value="ECO:0007669"/>
    <property type="project" value="UniProtKB-UniRule"/>
</dbReference>
<dbReference type="EC" id="2.5.1.-" evidence="2"/>
<dbReference type="FunFam" id="3.40.1180.10:FF:000001">
    <property type="entry name" value="(2E,6E)-farnesyl-diphosphate-specific ditrans,polycis-undecaprenyl-diphosphate synthase"/>
    <property type="match status" value="1"/>
</dbReference>
<dbReference type="PANTHER" id="PTHR10291:SF0">
    <property type="entry name" value="DEHYDRODOLICHYL DIPHOSPHATE SYNTHASE 2"/>
    <property type="match status" value="1"/>
</dbReference>
<comment type="function">
    <text evidence="2">Catalyzes the condensation of isopentenyl diphosphate (IPP) with allylic pyrophosphates generating different type of terpenoids.</text>
</comment>
<dbReference type="CDD" id="cd00475">
    <property type="entry name" value="Cis_IPPS"/>
    <property type="match status" value="1"/>
</dbReference>
<dbReference type="EMBL" id="HG794546">
    <property type="protein sequence ID" value="CDK98418.1"/>
    <property type="molecule type" value="Genomic_DNA"/>
</dbReference>
<feature type="binding site" evidence="2">
    <location>
        <position position="35"/>
    </location>
    <ligand>
        <name>substrate</name>
    </ligand>
</feature>
<feature type="binding site" evidence="2">
    <location>
        <position position="190"/>
    </location>
    <ligand>
        <name>substrate</name>
    </ligand>
</feature>
<feature type="binding site" evidence="2">
    <location>
        <position position="209"/>
    </location>
    <ligand>
        <name>Mg(2+)</name>
        <dbReference type="ChEBI" id="CHEBI:18420"/>
    </ligand>
</feature>
<dbReference type="InterPro" id="IPR018520">
    <property type="entry name" value="UPP_synth-like_CS"/>
</dbReference>